<keyword evidence="1" id="KW-0812">Transmembrane</keyword>
<dbReference type="OrthoDB" id="5888220at2759"/>
<dbReference type="Proteomes" id="UP000582659">
    <property type="component" value="Unassembled WGS sequence"/>
</dbReference>
<dbReference type="EMBL" id="CAJFDI010000001">
    <property type="protein sequence ID" value="CAD5208637.1"/>
    <property type="molecule type" value="Genomic_DNA"/>
</dbReference>
<reference evidence="5" key="1">
    <citation type="submission" date="2016-11" db="UniProtKB">
        <authorList>
            <consortium name="WormBaseParasite"/>
        </authorList>
    </citation>
    <scope>IDENTIFICATION</scope>
</reference>
<proteinExistence type="predicted"/>
<evidence type="ECO:0000256" key="1">
    <source>
        <dbReference type="SAM" id="Phobius"/>
    </source>
</evidence>
<evidence type="ECO:0000313" key="3">
    <source>
        <dbReference type="Proteomes" id="UP000095284"/>
    </source>
</evidence>
<accession>A0A1I7S641</accession>
<keyword evidence="1" id="KW-0472">Membrane</keyword>
<dbReference type="Pfam" id="PF10318">
    <property type="entry name" value="7TM_GPCR_Srh"/>
    <property type="match status" value="1"/>
</dbReference>
<organism evidence="3 5">
    <name type="scientific">Bursaphelenchus xylophilus</name>
    <name type="common">Pinewood nematode worm</name>
    <name type="synonym">Aphelenchoides xylophilus</name>
    <dbReference type="NCBI Taxonomy" id="6326"/>
    <lineage>
        <taxon>Eukaryota</taxon>
        <taxon>Metazoa</taxon>
        <taxon>Ecdysozoa</taxon>
        <taxon>Nematoda</taxon>
        <taxon>Chromadorea</taxon>
        <taxon>Rhabditida</taxon>
        <taxon>Tylenchina</taxon>
        <taxon>Tylenchomorpha</taxon>
        <taxon>Aphelenchoidea</taxon>
        <taxon>Aphelenchoididae</taxon>
        <taxon>Bursaphelenchus</taxon>
    </lineage>
</organism>
<dbReference type="InterPro" id="IPR019422">
    <property type="entry name" value="7TM_GPCR_serpentine_rcpt_Srh"/>
</dbReference>
<dbReference type="Proteomes" id="UP000659654">
    <property type="component" value="Unassembled WGS sequence"/>
</dbReference>
<evidence type="ECO:0000313" key="4">
    <source>
        <dbReference type="Proteomes" id="UP000659654"/>
    </source>
</evidence>
<dbReference type="AlphaFoldDB" id="A0A1I7S641"/>
<feature type="transmembrane region" description="Helical" evidence="1">
    <location>
        <begin position="250"/>
        <end position="268"/>
    </location>
</feature>
<feature type="transmembrane region" description="Helical" evidence="1">
    <location>
        <begin position="148"/>
        <end position="167"/>
    </location>
</feature>
<dbReference type="WBParaSite" id="BXY_0847700.1">
    <property type="protein sequence ID" value="BXY_0847700.1"/>
    <property type="gene ID" value="BXY_0847700"/>
</dbReference>
<feature type="transmembrane region" description="Helical" evidence="1">
    <location>
        <begin position="209"/>
        <end position="230"/>
    </location>
</feature>
<evidence type="ECO:0000313" key="5">
    <source>
        <dbReference type="WBParaSite" id="BXY_0847700.1"/>
    </source>
</evidence>
<dbReference type="EMBL" id="CAJFCV020000001">
    <property type="protein sequence ID" value="CAG9082292.1"/>
    <property type="molecule type" value="Genomic_DNA"/>
</dbReference>
<feature type="transmembrane region" description="Helical" evidence="1">
    <location>
        <begin position="25"/>
        <end position="48"/>
    </location>
</feature>
<keyword evidence="4" id="KW-1185">Reference proteome</keyword>
<protein>
    <submittedName>
        <fullName evidence="2">(pine wood nematode) hypothetical protein</fullName>
    </submittedName>
</protein>
<evidence type="ECO:0000313" key="2">
    <source>
        <dbReference type="EMBL" id="CAD5208637.1"/>
    </source>
</evidence>
<reference evidence="2" key="2">
    <citation type="submission" date="2020-09" db="EMBL/GenBank/DDBJ databases">
        <authorList>
            <person name="Kikuchi T."/>
        </authorList>
    </citation>
    <scope>NUCLEOTIDE SEQUENCE</scope>
    <source>
        <strain evidence="2">Ka4C1</strain>
    </source>
</reference>
<name>A0A1I7S641_BURXY</name>
<gene>
    <name evidence="2" type="ORF">BXYJ_LOCUS873</name>
</gene>
<dbReference type="Proteomes" id="UP000095284">
    <property type="component" value="Unplaced"/>
</dbReference>
<keyword evidence="1" id="KW-1133">Transmembrane helix</keyword>
<feature type="transmembrane region" description="Helical" evidence="1">
    <location>
        <begin position="288"/>
        <end position="308"/>
    </location>
</feature>
<feature type="transmembrane region" description="Helical" evidence="1">
    <location>
        <begin position="107"/>
        <end position="127"/>
    </location>
</feature>
<sequence length="347" mass="40265">MLCNADFNLTYQEMDMPSSRVRAVFVAYSWIINVFNGLLFAFTVYIVVTWSAKVMGMYKWYIVISISNIVSFLTITATYEVEIFVAYPATLARGIVDFLQIPALAPFLQIVGFSLFEMHVIMTFCRFMFRYAQSTEKERITKVMSTKYFFVALLITYCFIISGNFYYGQCALQNGRTLQKRIPSDDEEIKNYFMSHVVTNFRGDAMTPIFEFLLFPMTLVFGGYCTLQCVLFQSNPKNKFSLRTKQMYRLLIYGLLIEQVAELGWFMLPYLGAAMFLPDSKKAYGIYLVYRVYYTYPTFVMVFTLTFYKRYRMGVRQISMAVNRAIIGNSTVHPSMYVSQISPDGTN</sequence>
<feature type="transmembrane region" description="Helical" evidence="1">
    <location>
        <begin position="60"/>
        <end position="87"/>
    </location>
</feature>